<dbReference type="EMBL" id="BDQI01000027">
    <property type="protein sequence ID" value="GAX56604.1"/>
    <property type="molecule type" value="Genomic_DNA"/>
</dbReference>
<dbReference type="AlphaFoldDB" id="A0A250VRA1"/>
<organism evidence="1 2">
    <name type="scientific">Streptomyces olivochromogenes</name>
    <dbReference type="NCBI Taxonomy" id="1963"/>
    <lineage>
        <taxon>Bacteria</taxon>
        <taxon>Bacillati</taxon>
        <taxon>Actinomycetota</taxon>
        <taxon>Actinomycetes</taxon>
        <taxon>Kitasatosporales</taxon>
        <taxon>Streptomycetaceae</taxon>
        <taxon>Streptomyces</taxon>
    </lineage>
</organism>
<dbReference type="SUPFAM" id="SSF46785">
    <property type="entry name" value="Winged helix' DNA-binding domain"/>
    <property type="match status" value="1"/>
</dbReference>
<name>A0A250VRA1_STROL</name>
<dbReference type="InterPro" id="IPR036388">
    <property type="entry name" value="WH-like_DNA-bd_sf"/>
</dbReference>
<accession>A0A250VRA1</accession>
<proteinExistence type="predicted"/>
<dbReference type="Proteomes" id="UP000217446">
    <property type="component" value="Unassembled WGS sequence"/>
</dbReference>
<evidence type="ECO:0000313" key="2">
    <source>
        <dbReference type="Proteomes" id="UP000217446"/>
    </source>
</evidence>
<gene>
    <name evidence="1" type="ORF">SO3561_08172</name>
</gene>
<protein>
    <submittedName>
        <fullName evidence="1">MarR family transcriptional regulator</fullName>
    </submittedName>
</protein>
<reference evidence="2" key="1">
    <citation type="submission" date="2017-05" db="EMBL/GenBank/DDBJ databases">
        <title>Streptomyces olivochromogenes NBRC 3561 whole genome shotgun sequence.</title>
        <authorList>
            <person name="Dohra H."/>
            <person name="Kodani S."/>
        </authorList>
    </citation>
    <scope>NUCLEOTIDE SEQUENCE [LARGE SCALE GENOMIC DNA]</scope>
    <source>
        <strain evidence="2">NBRC 3561</strain>
    </source>
</reference>
<dbReference type="Gene3D" id="1.10.10.10">
    <property type="entry name" value="Winged helix-like DNA-binding domain superfamily/Winged helix DNA-binding domain"/>
    <property type="match status" value="1"/>
</dbReference>
<dbReference type="InterPro" id="IPR036390">
    <property type="entry name" value="WH_DNA-bd_sf"/>
</dbReference>
<evidence type="ECO:0000313" key="1">
    <source>
        <dbReference type="EMBL" id="GAX56604.1"/>
    </source>
</evidence>
<comment type="caution">
    <text evidence="1">The sequence shown here is derived from an EMBL/GenBank/DDBJ whole genome shotgun (WGS) entry which is preliminary data.</text>
</comment>
<sequence length="51" mass="5362">MTKRGLVTREECPDGGRGAFVVATPAGYAAIEAPPPDVRNTEARLHVHGCS</sequence>
<keyword evidence="2" id="KW-1185">Reference proteome</keyword>